<gene>
    <name evidence="2" type="ORF">T05_10141</name>
</gene>
<organism evidence="2 3">
    <name type="scientific">Trichinella murrelli</name>
    <dbReference type="NCBI Taxonomy" id="144512"/>
    <lineage>
        <taxon>Eukaryota</taxon>
        <taxon>Metazoa</taxon>
        <taxon>Ecdysozoa</taxon>
        <taxon>Nematoda</taxon>
        <taxon>Enoplea</taxon>
        <taxon>Dorylaimia</taxon>
        <taxon>Trichinellida</taxon>
        <taxon>Trichinellidae</taxon>
        <taxon>Trichinella</taxon>
    </lineage>
</organism>
<evidence type="ECO:0000256" key="1">
    <source>
        <dbReference type="SAM" id="MobiDB-lite"/>
    </source>
</evidence>
<dbReference type="Proteomes" id="UP000055048">
    <property type="component" value="Unassembled WGS sequence"/>
</dbReference>
<keyword evidence="3" id="KW-1185">Reference proteome</keyword>
<reference evidence="2 3" key="1">
    <citation type="submission" date="2015-01" db="EMBL/GenBank/DDBJ databases">
        <title>Evolution of Trichinella species and genotypes.</title>
        <authorList>
            <person name="Korhonen P.K."/>
            <person name="Edoardo P."/>
            <person name="Giuseppe L.R."/>
            <person name="Gasser R.B."/>
        </authorList>
    </citation>
    <scope>NUCLEOTIDE SEQUENCE [LARGE SCALE GENOMIC DNA]</scope>
    <source>
        <strain evidence="2">ISS417</strain>
    </source>
</reference>
<proteinExistence type="predicted"/>
<sequence>MTGAIAPHCPHVRCEHVRLFFSGFLLSSRRFDVDERVLSITCQHYNHVTERRLINLSQSSTKTHIPPTSPPVTADLQ</sequence>
<comment type="caution">
    <text evidence="2">The sequence shown here is derived from an EMBL/GenBank/DDBJ whole genome shotgun (WGS) entry which is preliminary data.</text>
</comment>
<evidence type="ECO:0000313" key="3">
    <source>
        <dbReference type="Proteomes" id="UP000055048"/>
    </source>
</evidence>
<dbReference type="EMBL" id="JYDJ01000424">
    <property type="protein sequence ID" value="KRX35614.1"/>
    <property type="molecule type" value="Genomic_DNA"/>
</dbReference>
<evidence type="ECO:0000313" key="2">
    <source>
        <dbReference type="EMBL" id="KRX35614.1"/>
    </source>
</evidence>
<protein>
    <submittedName>
        <fullName evidence="2">Uncharacterized protein</fullName>
    </submittedName>
</protein>
<feature type="non-terminal residue" evidence="2">
    <location>
        <position position="77"/>
    </location>
</feature>
<feature type="region of interest" description="Disordered" evidence="1">
    <location>
        <begin position="58"/>
        <end position="77"/>
    </location>
</feature>
<name>A0A0V0T999_9BILA</name>
<dbReference type="AlphaFoldDB" id="A0A0V0T999"/>
<accession>A0A0V0T999</accession>